<keyword evidence="3" id="KW-1185">Reference proteome</keyword>
<dbReference type="Gramene" id="ERN12752">
    <property type="protein sequence ID" value="ERN12752"/>
    <property type="gene ID" value="AMTR_s00043p00169930"/>
</dbReference>
<organism evidence="2 3">
    <name type="scientific">Amborella trichopoda</name>
    <dbReference type="NCBI Taxonomy" id="13333"/>
    <lineage>
        <taxon>Eukaryota</taxon>
        <taxon>Viridiplantae</taxon>
        <taxon>Streptophyta</taxon>
        <taxon>Embryophyta</taxon>
        <taxon>Tracheophyta</taxon>
        <taxon>Spermatophyta</taxon>
        <taxon>Magnoliopsida</taxon>
        <taxon>Amborellales</taxon>
        <taxon>Amborellaceae</taxon>
        <taxon>Amborella</taxon>
    </lineage>
</organism>
<reference evidence="3" key="1">
    <citation type="journal article" date="2013" name="Science">
        <title>The Amborella genome and the evolution of flowering plants.</title>
        <authorList>
            <consortium name="Amborella Genome Project"/>
        </authorList>
    </citation>
    <scope>NUCLEOTIDE SEQUENCE [LARGE SCALE GENOMIC DNA]</scope>
</reference>
<feature type="region of interest" description="Disordered" evidence="1">
    <location>
        <begin position="106"/>
        <end position="129"/>
    </location>
</feature>
<dbReference type="AlphaFoldDB" id="W1PRW9"/>
<evidence type="ECO:0000313" key="2">
    <source>
        <dbReference type="EMBL" id="ERN12752.1"/>
    </source>
</evidence>
<name>W1PRW9_AMBTC</name>
<accession>W1PRW9</accession>
<dbReference type="Proteomes" id="UP000017836">
    <property type="component" value="Unassembled WGS sequence"/>
</dbReference>
<sequence length="129" mass="13752">MREGLVDVHYYDLWHAQHPLTEIQTQHVAHQARIAMWHRATTAGQGFGDGVGQDQGQGQGQGQGHAVMVWVWGWPTSRAWGDILEGNVGVVCGGGVGRGRIGGESGPASVQFGGGGHHGEAQGDFRGFW</sequence>
<dbReference type="EMBL" id="KI392605">
    <property type="protein sequence ID" value="ERN12752.1"/>
    <property type="molecule type" value="Genomic_DNA"/>
</dbReference>
<evidence type="ECO:0000313" key="3">
    <source>
        <dbReference type="Proteomes" id="UP000017836"/>
    </source>
</evidence>
<proteinExistence type="predicted"/>
<evidence type="ECO:0000256" key="1">
    <source>
        <dbReference type="SAM" id="MobiDB-lite"/>
    </source>
</evidence>
<dbReference type="HOGENOM" id="CLU_1951677_0_0_1"/>
<protein>
    <submittedName>
        <fullName evidence="2">Uncharacterized protein</fullName>
    </submittedName>
</protein>
<gene>
    <name evidence="2" type="ORF">AMTR_s00043p00169930</name>
</gene>